<comment type="domain">
    <text evidence="7">The DHHC domain is required for palmitoyltransferase activity.</text>
</comment>
<evidence type="ECO:0000256" key="3">
    <source>
        <dbReference type="ARBA" id="ARBA00022692"/>
    </source>
</evidence>
<dbReference type="PANTHER" id="PTHR22883:SF203">
    <property type="entry name" value="PALMITOYLTRANSFERASE"/>
    <property type="match status" value="1"/>
</dbReference>
<comment type="catalytic activity">
    <reaction evidence="7">
        <text>L-cysteinyl-[protein] + hexadecanoyl-CoA = S-hexadecanoyl-L-cysteinyl-[protein] + CoA</text>
        <dbReference type="Rhea" id="RHEA:36683"/>
        <dbReference type="Rhea" id="RHEA-COMP:10131"/>
        <dbReference type="Rhea" id="RHEA-COMP:11032"/>
        <dbReference type="ChEBI" id="CHEBI:29950"/>
        <dbReference type="ChEBI" id="CHEBI:57287"/>
        <dbReference type="ChEBI" id="CHEBI:57379"/>
        <dbReference type="ChEBI" id="CHEBI:74151"/>
        <dbReference type="EC" id="2.3.1.225"/>
    </reaction>
</comment>
<feature type="transmembrane region" description="Helical" evidence="7">
    <location>
        <begin position="181"/>
        <end position="204"/>
    </location>
</feature>
<dbReference type="GO" id="GO:0005783">
    <property type="term" value="C:endoplasmic reticulum"/>
    <property type="evidence" value="ECO:0007669"/>
    <property type="project" value="TreeGrafter"/>
</dbReference>
<feature type="transmembrane region" description="Helical" evidence="7">
    <location>
        <begin position="141"/>
        <end position="161"/>
    </location>
</feature>
<comment type="caution">
    <text evidence="9">The sequence shown here is derived from an EMBL/GenBank/DDBJ whole genome shotgun (WGS) entry which is preliminary data.</text>
</comment>
<dbReference type="Pfam" id="PF01529">
    <property type="entry name" value="DHHC"/>
    <property type="match status" value="1"/>
</dbReference>
<dbReference type="EMBL" id="MPUH01000020">
    <property type="protein sequence ID" value="OMJ94891.1"/>
    <property type="molecule type" value="Genomic_DNA"/>
</dbReference>
<accession>A0A1R2D0X9</accession>
<comment type="subcellular location">
    <subcellularLocation>
        <location evidence="1">Membrane</location>
        <topology evidence="1">Multi-pass membrane protein</topology>
    </subcellularLocation>
</comment>
<organism evidence="9 10">
    <name type="scientific">Stentor coeruleus</name>
    <dbReference type="NCBI Taxonomy" id="5963"/>
    <lineage>
        <taxon>Eukaryota</taxon>
        <taxon>Sar</taxon>
        <taxon>Alveolata</taxon>
        <taxon>Ciliophora</taxon>
        <taxon>Postciliodesmatophora</taxon>
        <taxon>Heterotrichea</taxon>
        <taxon>Heterotrichida</taxon>
        <taxon>Stentoridae</taxon>
        <taxon>Stentor</taxon>
    </lineage>
</organism>
<keyword evidence="6 7" id="KW-0012">Acyltransferase</keyword>
<evidence type="ECO:0000313" key="10">
    <source>
        <dbReference type="Proteomes" id="UP000187209"/>
    </source>
</evidence>
<keyword evidence="2 7" id="KW-0808">Transferase</keyword>
<dbReference type="OrthoDB" id="1924421at2759"/>
<evidence type="ECO:0000256" key="5">
    <source>
        <dbReference type="ARBA" id="ARBA00023136"/>
    </source>
</evidence>
<protein>
    <recommendedName>
        <fullName evidence="7">Palmitoyltransferase</fullName>
        <ecNumber evidence="7">2.3.1.225</ecNumber>
    </recommendedName>
</protein>
<dbReference type="PROSITE" id="PS50216">
    <property type="entry name" value="DHHC"/>
    <property type="match status" value="1"/>
</dbReference>
<evidence type="ECO:0000259" key="8">
    <source>
        <dbReference type="Pfam" id="PF01529"/>
    </source>
</evidence>
<dbReference type="InterPro" id="IPR039859">
    <property type="entry name" value="PFA4/ZDH16/20/ERF2-like"/>
</dbReference>
<keyword evidence="5 7" id="KW-0472">Membrane</keyword>
<dbReference type="Proteomes" id="UP000187209">
    <property type="component" value="Unassembled WGS sequence"/>
</dbReference>
<keyword evidence="4 7" id="KW-1133">Transmembrane helix</keyword>
<evidence type="ECO:0000256" key="7">
    <source>
        <dbReference type="RuleBase" id="RU079119"/>
    </source>
</evidence>
<keyword evidence="3 7" id="KW-0812">Transmembrane</keyword>
<feature type="transmembrane region" description="Helical" evidence="7">
    <location>
        <begin position="44"/>
        <end position="65"/>
    </location>
</feature>
<feature type="domain" description="Palmitoyltransferase DHHC" evidence="8">
    <location>
        <begin position="96"/>
        <end position="222"/>
    </location>
</feature>
<keyword evidence="10" id="KW-1185">Reference proteome</keyword>
<gene>
    <name evidence="9" type="ORF">SteCoe_1920</name>
</gene>
<evidence type="ECO:0000256" key="1">
    <source>
        <dbReference type="ARBA" id="ARBA00004141"/>
    </source>
</evidence>
<comment type="similarity">
    <text evidence="7">Belongs to the DHHC palmitoyltransferase family.</text>
</comment>
<feature type="transmembrane region" description="Helical" evidence="7">
    <location>
        <begin position="20"/>
        <end position="38"/>
    </location>
</feature>
<dbReference type="EC" id="2.3.1.225" evidence="7"/>
<dbReference type="AlphaFoldDB" id="A0A1R2D0X9"/>
<dbReference type="GO" id="GO:0016020">
    <property type="term" value="C:membrane"/>
    <property type="evidence" value="ECO:0007669"/>
    <property type="project" value="UniProtKB-SubCell"/>
</dbReference>
<name>A0A1R2D0X9_9CILI</name>
<proteinExistence type="inferred from homology"/>
<evidence type="ECO:0000313" key="9">
    <source>
        <dbReference type="EMBL" id="OMJ94891.1"/>
    </source>
</evidence>
<dbReference type="InterPro" id="IPR001594">
    <property type="entry name" value="Palmitoyltrfase_DHHC"/>
</dbReference>
<evidence type="ECO:0000256" key="4">
    <source>
        <dbReference type="ARBA" id="ARBA00022989"/>
    </source>
</evidence>
<sequence>MAQYTYRSHGFEWPPNVYQLLISSDLIITTIFCSITHLNDDHLLLILIYALLYYISFFIVVYYWVKASACDPTDPVVIANRAAFLGNLPFDSSRYESMCTICNTSVGNNSKHCGSCNRCVERFDHHCIWLNNCIGKINYSFFIKLIISLLIHEFIIIAGSVRLINEYFSSENIGKVSGLNILAVELFLLIQGSVICLFLLNLLLLHAWLYRNGLTTYELIKRRNKKKKRVQSIGQTEVANSKVTVPESPKFLNDNN</sequence>
<dbReference type="GO" id="GO:0006612">
    <property type="term" value="P:protein targeting to membrane"/>
    <property type="evidence" value="ECO:0007669"/>
    <property type="project" value="TreeGrafter"/>
</dbReference>
<dbReference type="GO" id="GO:0005794">
    <property type="term" value="C:Golgi apparatus"/>
    <property type="evidence" value="ECO:0007669"/>
    <property type="project" value="TreeGrafter"/>
</dbReference>
<evidence type="ECO:0000256" key="2">
    <source>
        <dbReference type="ARBA" id="ARBA00022679"/>
    </source>
</evidence>
<reference evidence="9 10" key="1">
    <citation type="submission" date="2016-11" db="EMBL/GenBank/DDBJ databases">
        <title>The macronuclear genome of Stentor coeruleus: a giant cell with tiny introns.</title>
        <authorList>
            <person name="Slabodnick M."/>
            <person name="Ruby J.G."/>
            <person name="Reiff S.B."/>
            <person name="Swart E.C."/>
            <person name="Gosai S."/>
            <person name="Prabakaran S."/>
            <person name="Witkowska E."/>
            <person name="Larue G.E."/>
            <person name="Fisher S."/>
            <person name="Freeman R.M."/>
            <person name="Gunawardena J."/>
            <person name="Chu W."/>
            <person name="Stover N.A."/>
            <person name="Gregory B.D."/>
            <person name="Nowacki M."/>
            <person name="Derisi J."/>
            <person name="Roy S.W."/>
            <person name="Marshall W.F."/>
            <person name="Sood P."/>
        </authorList>
    </citation>
    <scope>NUCLEOTIDE SEQUENCE [LARGE SCALE GENOMIC DNA]</scope>
    <source>
        <strain evidence="9">WM001</strain>
    </source>
</reference>
<dbReference type="PANTHER" id="PTHR22883">
    <property type="entry name" value="ZINC FINGER DHHC DOMAIN CONTAINING PROTEIN"/>
    <property type="match status" value="1"/>
</dbReference>
<dbReference type="GO" id="GO:0019706">
    <property type="term" value="F:protein-cysteine S-palmitoyltransferase activity"/>
    <property type="evidence" value="ECO:0007669"/>
    <property type="project" value="UniProtKB-EC"/>
</dbReference>
<evidence type="ECO:0000256" key="6">
    <source>
        <dbReference type="ARBA" id="ARBA00023315"/>
    </source>
</evidence>